<name>A0ACA9MSZ4_9GLOM</name>
<proteinExistence type="predicted"/>
<evidence type="ECO:0000313" key="1">
    <source>
        <dbReference type="EMBL" id="CAG8607002.1"/>
    </source>
</evidence>
<organism evidence="1 2">
    <name type="scientific">Scutellospora calospora</name>
    <dbReference type="NCBI Taxonomy" id="85575"/>
    <lineage>
        <taxon>Eukaryota</taxon>
        <taxon>Fungi</taxon>
        <taxon>Fungi incertae sedis</taxon>
        <taxon>Mucoromycota</taxon>
        <taxon>Glomeromycotina</taxon>
        <taxon>Glomeromycetes</taxon>
        <taxon>Diversisporales</taxon>
        <taxon>Gigasporaceae</taxon>
        <taxon>Scutellospora</taxon>
    </lineage>
</organism>
<dbReference type="Proteomes" id="UP000789860">
    <property type="component" value="Unassembled WGS sequence"/>
</dbReference>
<sequence length="425" mass="49386">MNVNDSNIGNAENYSNIGNVEKATNHTIINKADLKYLEFEALYNAYIRKHNNIVAKLLDPFVQYNLSELPKVVVVQPDMKTGYGNRLPGIVCGFLYSLLSDRLFFIDGYKNFETYYEKDFNHDWQIVANLYENSTYRYIHNTNSYNDFRLVTRGNFNNEEINLQKILYIHTWDYICAPITSNPHYKEWFDKIIPDYRVFKTISLKLLRVHPNIRKQIDTFADKNFNEYNIGIHLREIKSLANSIQPIEHYSQAVKMLLLGRKKTNISIFVAADNNIGRKQIVKSLRKEFNSNSDNSIKIIYTKDNMNLANPVSRNPGSEVGALIDMQLLSLCDDLVITYGSSFGFIAAGWSNKTSHHRGPFVIMPITDSRDDLWILDKVWVWGAVSNEPCMYSSKLLIINEDEETVEIFKTNPLWMHYSQCHWPI</sequence>
<accession>A0ACA9MSZ4</accession>
<protein>
    <submittedName>
        <fullName evidence="1">6862_t:CDS:1</fullName>
    </submittedName>
</protein>
<evidence type="ECO:0000313" key="2">
    <source>
        <dbReference type="Proteomes" id="UP000789860"/>
    </source>
</evidence>
<reference evidence="1" key="1">
    <citation type="submission" date="2021-06" db="EMBL/GenBank/DDBJ databases">
        <authorList>
            <person name="Kallberg Y."/>
            <person name="Tangrot J."/>
            <person name="Rosling A."/>
        </authorList>
    </citation>
    <scope>NUCLEOTIDE SEQUENCE</scope>
    <source>
        <strain evidence="1">AU212A</strain>
    </source>
</reference>
<keyword evidence="2" id="KW-1185">Reference proteome</keyword>
<comment type="caution">
    <text evidence="1">The sequence shown here is derived from an EMBL/GenBank/DDBJ whole genome shotgun (WGS) entry which is preliminary data.</text>
</comment>
<dbReference type="EMBL" id="CAJVPM010015299">
    <property type="protein sequence ID" value="CAG8607002.1"/>
    <property type="molecule type" value="Genomic_DNA"/>
</dbReference>
<gene>
    <name evidence="1" type="ORF">SCALOS_LOCUS7139</name>
</gene>